<dbReference type="Proteomes" id="UP000001136">
    <property type="component" value="Chromosome"/>
</dbReference>
<keyword evidence="6" id="KW-1185">Reference proteome</keyword>
<proteinExistence type="predicted"/>
<dbReference type="InterPro" id="IPR002577">
    <property type="entry name" value="HTH_HxlR"/>
</dbReference>
<dbReference type="HOGENOM" id="CLU_111585_5_1_7"/>
<sequence>MFYNSKNYLLRNVLTKKILLERNMTKKINQDNINTEFKCPVETALDVLAGKWKILIIWYLKDEKKRFNELQKLLPKATQKMLIQKLRELENDGIVHREVYPVVPPKVEYSLTEYGKSLKPIIKQLYLWGDNHKKR</sequence>
<dbReference type="PANTHER" id="PTHR33204">
    <property type="entry name" value="TRANSCRIPTIONAL REGULATOR, MARR FAMILY"/>
    <property type="match status" value="1"/>
</dbReference>
<dbReference type="PANTHER" id="PTHR33204:SF29">
    <property type="entry name" value="TRANSCRIPTIONAL REGULATOR"/>
    <property type="match status" value="1"/>
</dbReference>
<evidence type="ECO:0000313" key="5">
    <source>
        <dbReference type="EMBL" id="ABV66313.1"/>
    </source>
</evidence>
<evidence type="ECO:0000259" key="4">
    <source>
        <dbReference type="PROSITE" id="PS51118"/>
    </source>
</evidence>
<keyword evidence="1" id="KW-0805">Transcription regulation</keyword>
<feature type="domain" description="HTH hxlR-type" evidence="4">
    <location>
        <begin position="39"/>
        <end position="135"/>
    </location>
</feature>
<evidence type="ECO:0000256" key="1">
    <source>
        <dbReference type="ARBA" id="ARBA00023015"/>
    </source>
</evidence>
<keyword evidence="3" id="KW-0804">Transcription</keyword>
<dbReference type="PROSITE" id="PS51118">
    <property type="entry name" value="HTH_HXLR"/>
    <property type="match status" value="1"/>
</dbReference>
<organism evidence="5 6">
    <name type="scientific">Aliarcobacter butzleri (strain RM4018)</name>
    <name type="common">Arcobacter butzleri</name>
    <dbReference type="NCBI Taxonomy" id="367737"/>
    <lineage>
        <taxon>Bacteria</taxon>
        <taxon>Pseudomonadati</taxon>
        <taxon>Campylobacterota</taxon>
        <taxon>Epsilonproteobacteria</taxon>
        <taxon>Campylobacterales</taxon>
        <taxon>Arcobacteraceae</taxon>
        <taxon>Aliarcobacter</taxon>
    </lineage>
</organism>
<dbReference type="STRING" id="367737.Abu_0028"/>
<protein>
    <recommendedName>
        <fullName evidence="4">HTH hxlR-type domain-containing protein</fullName>
    </recommendedName>
</protein>
<evidence type="ECO:0000313" key="6">
    <source>
        <dbReference type="Proteomes" id="UP000001136"/>
    </source>
</evidence>
<dbReference type="Gene3D" id="1.10.10.10">
    <property type="entry name" value="Winged helix-like DNA-binding domain superfamily/Winged helix DNA-binding domain"/>
    <property type="match status" value="1"/>
</dbReference>
<gene>
    <name evidence="5" type="ordered locus">Abu_0028</name>
</gene>
<dbReference type="GO" id="GO:0003677">
    <property type="term" value="F:DNA binding"/>
    <property type="evidence" value="ECO:0007669"/>
    <property type="project" value="UniProtKB-KW"/>
</dbReference>
<reference evidence="5 6" key="1">
    <citation type="journal article" date="2007" name="PLoS ONE">
        <title>The complete genome sequence and analysis of the Epsilonproteobacterium Arcobacter butzleri.</title>
        <authorList>
            <person name="Miller W.G."/>
            <person name="Parker C.T."/>
            <person name="Rubenfield M."/>
            <person name="Mendz G.L."/>
            <person name="Woesten M.M.S.M."/>
            <person name="Ussery D.W."/>
            <person name="Stolz J.F."/>
            <person name="Binnewies T.T."/>
            <person name="Hallin P.F."/>
            <person name="Wang G."/>
            <person name="Malek J.A."/>
            <person name="Rogosin A."/>
            <person name="Stanker L.H."/>
            <person name="Mandrell R.E."/>
        </authorList>
    </citation>
    <scope>NUCLEOTIDE SEQUENCE [LARGE SCALE GENOMIC DNA]</scope>
    <source>
        <strain evidence="5 6">RM4018</strain>
    </source>
</reference>
<evidence type="ECO:0000256" key="2">
    <source>
        <dbReference type="ARBA" id="ARBA00023125"/>
    </source>
</evidence>
<dbReference type="InterPro" id="IPR036388">
    <property type="entry name" value="WH-like_DNA-bd_sf"/>
</dbReference>
<dbReference type="InterPro" id="IPR036390">
    <property type="entry name" value="WH_DNA-bd_sf"/>
</dbReference>
<dbReference type="EMBL" id="CP000361">
    <property type="protein sequence ID" value="ABV66313.1"/>
    <property type="molecule type" value="Genomic_DNA"/>
</dbReference>
<dbReference type="KEGG" id="abu:Abu_0028"/>
<dbReference type="eggNOG" id="COG1733">
    <property type="taxonomic scope" value="Bacteria"/>
</dbReference>
<dbReference type="SUPFAM" id="SSF46785">
    <property type="entry name" value="Winged helix' DNA-binding domain"/>
    <property type="match status" value="1"/>
</dbReference>
<keyword evidence="2" id="KW-0238">DNA-binding</keyword>
<evidence type="ECO:0000256" key="3">
    <source>
        <dbReference type="ARBA" id="ARBA00023163"/>
    </source>
</evidence>
<accession>A8EQS6</accession>
<name>A8EQS6_ALIB4</name>
<dbReference type="Pfam" id="PF01638">
    <property type="entry name" value="HxlR"/>
    <property type="match status" value="1"/>
</dbReference>
<dbReference type="AlphaFoldDB" id="A8EQS6"/>